<dbReference type="EMBL" id="JBHRTS010000010">
    <property type="protein sequence ID" value="MFC3195790.1"/>
    <property type="molecule type" value="Genomic_DNA"/>
</dbReference>
<keyword evidence="2" id="KW-1185">Reference proteome</keyword>
<sequence length="250" mass="27970">MALLIIMLMALHTDADNSLITYQHPNNTAIESHVMKLLENGKIVVNNRAFSESELSIRSIKNIVYPGDMRHELIVVMAAGCGVKFSAEESADDAFTLSSVEITLDHSGEIIDTGYELSQPPCSELRQNMSNQHITTDLEVVFHNEFIPSQAPIEQISNHINRLARGGQLIYGGFPLSADHFELLSITFNEIMVKEYHGIRIHLTLLCDVNKTDPAIIASPFKVMFFLYPNGEISELYGYFKGEFETSCSQ</sequence>
<reference evidence="2" key="1">
    <citation type="journal article" date="2019" name="Int. J. Syst. Evol. Microbiol.">
        <title>The Global Catalogue of Microorganisms (GCM) 10K type strain sequencing project: providing services to taxonomists for standard genome sequencing and annotation.</title>
        <authorList>
            <consortium name="The Broad Institute Genomics Platform"/>
            <consortium name="The Broad Institute Genome Sequencing Center for Infectious Disease"/>
            <person name="Wu L."/>
            <person name="Ma J."/>
        </authorList>
    </citation>
    <scope>NUCLEOTIDE SEQUENCE [LARGE SCALE GENOMIC DNA]</scope>
    <source>
        <strain evidence="2">KCTC 42953</strain>
    </source>
</reference>
<gene>
    <name evidence="1" type="ORF">ACFODZ_16160</name>
</gene>
<evidence type="ECO:0000313" key="2">
    <source>
        <dbReference type="Proteomes" id="UP001595533"/>
    </source>
</evidence>
<protein>
    <submittedName>
        <fullName evidence="1">Uncharacterized protein</fullName>
    </submittedName>
</protein>
<name>A0ABV7JFX4_9GAMM</name>
<dbReference type="RefSeq" id="WP_157892986.1">
    <property type="nucleotide sequence ID" value="NZ_JBHRTS010000010.1"/>
</dbReference>
<accession>A0ABV7JFX4</accession>
<evidence type="ECO:0000313" key="1">
    <source>
        <dbReference type="EMBL" id="MFC3195790.1"/>
    </source>
</evidence>
<proteinExistence type="predicted"/>
<dbReference type="Proteomes" id="UP001595533">
    <property type="component" value="Unassembled WGS sequence"/>
</dbReference>
<comment type="caution">
    <text evidence="1">The sequence shown here is derived from an EMBL/GenBank/DDBJ whole genome shotgun (WGS) entry which is preliminary data.</text>
</comment>
<organism evidence="1 2">
    <name type="scientific">Marinicella sediminis</name>
    <dbReference type="NCBI Taxonomy" id="1792834"/>
    <lineage>
        <taxon>Bacteria</taxon>
        <taxon>Pseudomonadati</taxon>
        <taxon>Pseudomonadota</taxon>
        <taxon>Gammaproteobacteria</taxon>
        <taxon>Lysobacterales</taxon>
        <taxon>Marinicellaceae</taxon>
        <taxon>Marinicella</taxon>
    </lineage>
</organism>